<sequence>MRTFKIMGMLLAYPTEDLQQHMDELKAVIAEEKLIPAKVMKPLFGFMDDLARRNLMRVQEDYVANFDRSRAHSLYLFEHVHGESRDRGQAMVDLMDLYKSHGFELAARELPDYLPLFLEFLAVLPFEEAKELLAETVHILGAVGAKLKAKKLGYSHVYRALEALTDAKADEKFVEQALIDAEQEDTSFEALDKQWEETPAFDGDASCAVCPSATRHQGTAPAAPNAQR</sequence>
<dbReference type="Proteomes" id="UP001595776">
    <property type="component" value="Unassembled WGS sequence"/>
</dbReference>
<dbReference type="Pfam" id="PF02613">
    <property type="entry name" value="Nitrate_red_del"/>
    <property type="match status" value="1"/>
</dbReference>
<evidence type="ECO:0000256" key="1">
    <source>
        <dbReference type="ARBA" id="ARBA00023063"/>
    </source>
</evidence>
<comment type="caution">
    <text evidence="2">The sequence shown here is derived from an EMBL/GenBank/DDBJ whole genome shotgun (WGS) entry which is preliminary data.</text>
</comment>
<organism evidence="2 3">
    <name type="scientific">Kordiimonas lipolytica</name>
    <dbReference type="NCBI Taxonomy" id="1662421"/>
    <lineage>
        <taxon>Bacteria</taxon>
        <taxon>Pseudomonadati</taxon>
        <taxon>Pseudomonadota</taxon>
        <taxon>Alphaproteobacteria</taxon>
        <taxon>Kordiimonadales</taxon>
        <taxon>Kordiimonadaceae</taxon>
        <taxon>Kordiimonas</taxon>
    </lineage>
</organism>
<accession>A0ABV8U7I1</accession>
<protein>
    <submittedName>
        <fullName evidence="2">Nitrate reductase molybdenum cofactor assembly chaperone</fullName>
    </submittedName>
</protein>
<dbReference type="NCBIfam" id="TIGR00684">
    <property type="entry name" value="narJ"/>
    <property type="match status" value="1"/>
</dbReference>
<dbReference type="PANTHER" id="PTHR43680:SF2">
    <property type="entry name" value="NITRATE REDUCTASE MOLYBDENUM COFACTOR ASSEMBLY CHAPERONE NARJ"/>
    <property type="match status" value="1"/>
</dbReference>
<proteinExistence type="predicted"/>
<evidence type="ECO:0000313" key="3">
    <source>
        <dbReference type="Proteomes" id="UP001595776"/>
    </source>
</evidence>
<dbReference type="EMBL" id="JBHSCR010000003">
    <property type="protein sequence ID" value="MFC4347153.1"/>
    <property type="molecule type" value="Genomic_DNA"/>
</dbReference>
<dbReference type="InterPro" id="IPR020945">
    <property type="entry name" value="DMSO/NO3_reduct_chaperone"/>
</dbReference>
<keyword evidence="1" id="KW-0534">Nitrate assimilation</keyword>
<dbReference type="SUPFAM" id="SSF89155">
    <property type="entry name" value="TorD-like"/>
    <property type="match status" value="1"/>
</dbReference>
<gene>
    <name evidence="2" type="primary">narJ</name>
    <name evidence="2" type="ORF">ACFO5Q_04785</name>
</gene>
<name>A0ABV8U7I1_9PROT</name>
<evidence type="ECO:0000313" key="2">
    <source>
        <dbReference type="EMBL" id="MFC4347153.1"/>
    </source>
</evidence>
<dbReference type="Gene3D" id="1.10.3480.10">
    <property type="entry name" value="TorD-like"/>
    <property type="match status" value="1"/>
</dbReference>
<dbReference type="RefSeq" id="WP_068151385.1">
    <property type="nucleotide sequence ID" value="NZ_JBHSCR010000003.1"/>
</dbReference>
<reference evidence="3" key="1">
    <citation type="journal article" date="2019" name="Int. J. Syst. Evol. Microbiol.">
        <title>The Global Catalogue of Microorganisms (GCM) 10K type strain sequencing project: providing services to taxonomists for standard genome sequencing and annotation.</title>
        <authorList>
            <consortium name="The Broad Institute Genomics Platform"/>
            <consortium name="The Broad Institute Genome Sequencing Center for Infectious Disease"/>
            <person name="Wu L."/>
            <person name="Ma J."/>
        </authorList>
    </citation>
    <scope>NUCLEOTIDE SEQUENCE [LARGE SCALE GENOMIC DNA]</scope>
    <source>
        <strain evidence="3">CGMCC 1.15304</strain>
    </source>
</reference>
<dbReference type="PANTHER" id="PTHR43680">
    <property type="entry name" value="NITRATE REDUCTASE MOLYBDENUM COFACTOR ASSEMBLY CHAPERONE"/>
    <property type="match status" value="1"/>
</dbReference>
<dbReference type="InterPro" id="IPR003765">
    <property type="entry name" value="NO3_reductase_chaperone_NarJ"/>
</dbReference>
<dbReference type="InterPro" id="IPR036411">
    <property type="entry name" value="TorD-like_sf"/>
</dbReference>
<keyword evidence="3" id="KW-1185">Reference proteome</keyword>